<accession>A0A2N9H810</accession>
<name>A0A2N9H810_FAGSY</name>
<evidence type="ECO:0000256" key="2">
    <source>
        <dbReference type="SAM" id="MobiDB-lite"/>
    </source>
</evidence>
<organism evidence="3">
    <name type="scientific">Fagus sylvatica</name>
    <name type="common">Beechnut</name>
    <dbReference type="NCBI Taxonomy" id="28930"/>
    <lineage>
        <taxon>Eukaryota</taxon>
        <taxon>Viridiplantae</taxon>
        <taxon>Streptophyta</taxon>
        <taxon>Embryophyta</taxon>
        <taxon>Tracheophyta</taxon>
        <taxon>Spermatophyta</taxon>
        <taxon>Magnoliopsida</taxon>
        <taxon>eudicotyledons</taxon>
        <taxon>Gunneridae</taxon>
        <taxon>Pentapetalae</taxon>
        <taxon>rosids</taxon>
        <taxon>fabids</taxon>
        <taxon>Fagales</taxon>
        <taxon>Fagaceae</taxon>
        <taxon>Fagus</taxon>
    </lineage>
</organism>
<evidence type="ECO:0000313" key="3">
    <source>
        <dbReference type="EMBL" id="SPD08232.1"/>
    </source>
</evidence>
<evidence type="ECO:0000256" key="1">
    <source>
        <dbReference type="SAM" id="Coils"/>
    </source>
</evidence>
<dbReference type="EMBL" id="OIVN01003018">
    <property type="protein sequence ID" value="SPD08232.1"/>
    <property type="molecule type" value="Genomic_DNA"/>
</dbReference>
<keyword evidence="1" id="KW-0175">Coiled coil</keyword>
<protein>
    <submittedName>
        <fullName evidence="3">Uncharacterized protein</fullName>
    </submittedName>
</protein>
<feature type="region of interest" description="Disordered" evidence="2">
    <location>
        <begin position="1"/>
        <end position="23"/>
    </location>
</feature>
<feature type="coiled-coil region" evidence="1">
    <location>
        <begin position="112"/>
        <end position="139"/>
    </location>
</feature>
<dbReference type="AlphaFoldDB" id="A0A2N9H810"/>
<gene>
    <name evidence="3" type="ORF">FSB_LOCUS36114</name>
</gene>
<reference evidence="3" key="1">
    <citation type="submission" date="2018-02" db="EMBL/GenBank/DDBJ databases">
        <authorList>
            <person name="Cohen D.B."/>
            <person name="Kent A.D."/>
        </authorList>
    </citation>
    <scope>NUCLEOTIDE SEQUENCE</scope>
</reference>
<sequence>MTLLGNELDPSALHQGPNSSRAPAQTWVPSFEVFGDLVRSDAAILAVGDGMGAKVASSLCQMARLPIDIEEWGSHFTQDLLLFYSGYPRLPHFGGLVPETGRGATEEAEESLRIALKSNTAAEEKMKALEAEIIEREKAAFARGRKKAEVDIVGQLTGIYTESFQEGWKALNAWAKPGEAPFLPPWDCLPYPNALIGVENGETEEDLSQPSAFGELAPPSN</sequence>
<proteinExistence type="predicted"/>